<comment type="caution">
    <text evidence="2">The sequence shown here is derived from an EMBL/GenBank/DDBJ whole genome shotgun (WGS) entry which is preliminary data.</text>
</comment>
<evidence type="ECO:0000313" key="2">
    <source>
        <dbReference type="EMBL" id="KDS52839.1"/>
    </source>
</evidence>
<proteinExistence type="predicted"/>
<evidence type="ECO:0000256" key="1">
    <source>
        <dbReference type="SAM" id="SignalP"/>
    </source>
</evidence>
<dbReference type="Pfam" id="PF13149">
    <property type="entry name" value="Mfa_like_1"/>
    <property type="match status" value="1"/>
</dbReference>
<dbReference type="RefSeq" id="WP_032943997.1">
    <property type="nucleotide sequence ID" value="NZ_JNHM01000033.1"/>
</dbReference>
<accession>A0A069SEC6</accession>
<dbReference type="PATRIC" id="fig|1339352.3.peg.2726"/>
<reference evidence="2 3" key="1">
    <citation type="submission" date="2014-04" db="EMBL/GenBank/DDBJ databases">
        <authorList>
            <person name="Sears C."/>
            <person name="Carroll K."/>
            <person name="Sack B.R."/>
            <person name="Qadri F."/>
            <person name="Myers L.L."/>
            <person name="Chung G.-T."/>
            <person name="Escheverria P."/>
            <person name="Fraser C.M."/>
            <person name="Sadzewicz L."/>
            <person name="Shefchek K.A."/>
            <person name="Tallon L."/>
            <person name="Das S.P."/>
            <person name="Daugherty S."/>
            <person name="Mongodin E.F."/>
        </authorList>
    </citation>
    <scope>NUCLEOTIDE SEQUENCE [LARGE SCALE GENOMIC DNA]</scope>
    <source>
        <strain evidence="2 3">3975 RP4</strain>
    </source>
</reference>
<dbReference type="AlphaFoldDB" id="A0A069SEC6"/>
<evidence type="ECO:0000313" key="3">
    <source>
        <dbReference type="Proteomes" id="UP000027661"/>
    </source>
</evidence>
<dbReference type="CDD" id="cd13120">
    <property type="entry name" value="BF2867_like_N"/>
    <property type="match status" value="1"/>
</dbReference>
<protein>
    <recommendedName>
        <fullName evidence="4">Fimbrillin family protein</fullName>
    </recommendedName>
</protein>
<feature type="signal peptide" evidence="1">
    <location>
        <begin position="1"/>
        <end position="20"/>
    </location>
</feature>
<feature type="chain" id="PRO_5001666514" description="Fimbrillin family protein" evidence="1">
    <location>
        <begin position="21"/>
        <end position="327"/>
    </location>
</feature>
<organism evidence="2 3">
    <name type="scientific">Phocaeicola vulgatus str. 3975 RP4</name>
    <dbReference type="NCBI Taxonomy" id="1339352"/>
    <lineage>
        <taxon>Bacteria</taxon>
        <taxon>Pseudomonadati</taxon>
        <taxon>Bacteroidota</taxon>
        <taxon>Bacteroidia</taxon>
        <taxon>Bacteroidales</taxon>
        <taxon>Bacteroidaceae</taxon>
        <taxon>Phocaeicola</taxon>
    </lineage>
</organism>
<dbReference type="CDD" id="cd13121">
    <property type="entry name" value="BF2867_like_C"/>
    <property type="match status" value="1"/>
</dbReference>
<sequence length="327" mass="35283">MKKILFAALAALAITSCSQNEEIEAPTQKTEINFRSVVGKSSRAAEATTENLESQGFILYAYNTKTITMDKVTAGSLTTTFINGKKATCTNSNWSVADGPYYWPIAENLQFFAYSPEAGGITNYATTGTYPSFTYTLQTIQTDLLAACVTDKAKTNSATSVGSVDLTFNHILTQINFKLQGKDTGFKYNVTSIKLSGVANSGTYTYNADKGAWSAQTGNEEYTYNATYSEIDGTATSEIATSSNALMLIPQNDLSSVKITVTYSTTNDNGKVFEGTKEATLTGTWDIGKKILYTLTLPAGAEELTFTAQADGWTNEDPQPSPIEPNK</sequence>
<dbReference type="InterPro" id="IPR025049">
    <property type="entry name" value="Mfa-like_1"/>
</dbReference>
<gene>
    <name evidence="2" type="ORF">M099_2835</name>
</gene>
<dbReference type="Gene3D" id="2.60.40.2620">
    <property type="entry name" value="Fimbrillin-like"/>
    <property type="match status" value="1"/>
</dbReference>
<name>A0A069SEC6_PHOVU</name>
<dbReference type="InterPro" id="IPR042278">
    <property type="entry name" value="Mfa-like_1_N"/>
</dbReference>
<dbReference type="PROSITE" id="PS51257">
    <property type="entry name" value="PROKAR_LIPOPROTEIN"/>
    <property type="match status" value="1"/>
</dbReference>
<dbReference type="EMBL" id="JNHM01000033">
    <property type="protein sequence ID" value="KDS52839.1"/>
    <property type="molecule type" value="Genomic_DNA"/>
</dbReference>
<dbReference type="Proteomes" id="UP000027661">
    <property type="component" value="Unassembled WGS sequence"/>
</dbReference>
<evidence type="ECO:0008006" key="4">
    <source>
        <dbReference type="Google" id="ProtNLM"/>
    </source>
</evidence>
<keyword evidence="1" id="KW-0732">Signal</keyword>